<sequence length="109" mass="12334">MSPRPPRRNGHHGSPFNRPRQNVERERRARQYQAHDETWQGIGGFSGREKVDIALLKRQAGLPGAMEYSNGSNTPNAQRFYVAVLRAFNGNESNAARYLDALRKTLLGK</sequence>
<dbReference type="EMBL" id="VGJJ01000025">
    <property type="protein sequence ID" value="MBM3282347.1"/>
    <property type="molecule type" value="Genomic_DNA"/>
</dbReference>
<evidence type="ECO:0000313" key="2">
    <source>
        <dbReference type="EMBL" id="MBM3282347.1"/>
    </source>
</evidence>
<accession>A0A8T4C7Q7</accession>
<organism evidence="2 3">
    <name type="scientific">Candidatus Iainarchaeum sp</name>
    <dbReference type="NCBI Taxonomy" id="3101447"/>
    <lineage>
        <taxon>Archaea</taxon>
        <taxon>Candidatus Iainarchaeota</taxon>
        <taxon>Candidatus Iainarchaeia</taxon>
        <taxon>Candidatus Iainarchaeales</taxon>
        <taxon>Candidatus Iainarchaeaceae</taxon>
        <taxon>Candidatus Iainarchaeum</taxon>
    </lineage>
</organism>
<proteinExistence type="predicted"/>
<reference evidence="2" key="1">
    <citation type="submission" date="2019-03" db="EMBL/GenBank/DDBJ databases">
        <title>Lake Tanganyika Metagenome-Assembled Genomes (MAGs).</title>
        <authorList>
            <person name="Tran P."/>
        </authorList>
    </citation>
    <scope>NUCLEOTIDE SEQUENCE</scope>
    <source>
        <strain evidence="2">M_DeepCast_50m_m2_156</strain>
    </source>
</reference>
<dbReference type="Proteomes" id="UP000774699">
    <property type="component" value="Unassembled WGS sequence"/>
</dbReference>
<feature type="compositionally biased region" description="Basic and acidic residues" evidence="1">
    <location>
        <begin position="21"/>
        <end position="32"/>
    </location>
</feature>
<gene>
    <name evidence="2" type="ORF">FJY86_03340</name>
</gene>
<evidence type="ECO:0000313" key="3">
    <source>
        <dbReference type="Proteomes" id="UP000774699"/>
    </source>
</evidence>
<comment type="caution">
    <text evidence="2">The sequence shown here is derived from an EMBL/GenBank/DDBJ whole genome shotgun (WGS) entry which is preliminary data.</text>
</comment>
<protein>
    <submittedName>
        <fullName evidence="2">Uncharacterized protein</fullName>
    </submittedName>
</protein>
<feature type="compositionally biased region" description="Basic residues" evidence="1">
    <location>
        <begin position="1"/>
        <end position="11"/>
    </location>
</feature>
<dbReference type="AlphaFoldDB" id="A0A8T4C7Q7"/>
<name>A0A8T4C7Q7_9ARCH</name>
<feature type="region of interest" description="Disordered" evidence="1">
    <location>
        <begin position="1"/>
        <end position="32"/>
    </location>
</feature>
<evidence type="ECO:0000256" key="1">
    <source>
        <dbReference type="SAM" id="MobiDB-lite"/>
    </source>
</evidence>